<evidence type="ECO:0000256" key="1">
    <source>
        <dbReference type="SAM" id="Phobius"/>
    </source>
</evidence>
<gene>
    <name evidence="2" type="ORF">M752DRAFT_273385</name>
</gene>
<evidence type="ECO:0000313" key="3">
    <source>
        <dbReference type="Proteomes" id="UP000254937"/>
    </source>
</evidence>
<sequence length="66" mass="7040">MADVGLRAVCMRDLFSLGRCPNDADWTLDGFLLLFALSTSTGLALGFAPASSCDARRTQSSNVCPR</sequence>
<feature type="transmembrane region" description="Helical" evidence="1">
    <location>
        <begin position="31"/>
        <end position="50"/>
    </location>
</feature>
<dbReference type="Proteomes" id="UP000254937">
    <property type="component" value="Unassembled WGS sequence"/>
</dbReference>
<evidence type="ECO:0000313" key="2">
    <source>
        <dbReference type="EMBL" id="RDK46297.1"/>
    </source>
</evidence>
<dbReference type="AlphaFoldDB" id="A0A370PVT0"/>
<organism evidence="2 3">
    <name type="scientific">Aspergillus phoenicis ATCC 13157</name>
    <dbReference type="NCBI Taxonomy" id="1353007"/>
    <lineage>
        <taxon>Eukaryota</taxon>
        <taxon>Fungi</taxon>
        <taxon>Dikarya</taxon>
        <taxon>Ascomycota</taxon>
        <taxon>Pezizomycotina</taxon>
        <taxon>Eurotiomycetes</taxon>
        <taxon>Eurotiomycetidae</taxon>
        <taxon>Eurotiales</taxon>
        <taxon>Aspergillaceae</taxon>
        <taxon>Aspergillus</taxon>
    </lineage>
</organism>
<keyword evidence="1" id="KW-0812">Transmembrane</keyword>
<keyword evidence="1" id="KW-0472">Membrane</keyword>
<proteinExistence type="predicted"/>
<keyword evidence="1" id="KW-1133">Transmembrane helix</keyword>
<name>A0A370PVT0_ASPPH</name>
<accession>A0A370PVT0</accession>
<reference evidence="2 3" key="1">
    <citation type="submission" date="2018-07" db="EMBL/GenBank/DDBJ databases">
        <title>Section-level genome sequencing of Aspergillus section Nigri to investigate inter- and intra-species variation.</title>
        <authorList>
            <consortium name="DOE Joint Genome Institute"/>
            <person name="Vesth T.C."/>
            <person name="Nybo J.L."/>
            <person name="Theobald S."/>
            <person name="Frisvad J.C."/>
            <person name="Larsen T.O."/>
            <person name="Nielsen K.F."/>
            <person name="Hoof J.B."/>
            <person name="Brandl J."/>
            <person name="Salamov A."/>
            <person name="Riley R."/>
            <person name="Gladden J.M."/>
            <person name="Phatale P."/>
            <person name="Nielsen M.T."/>
            <person name="Lyhne E.K."/>
            <person name="Kogle M.E."/>
            <person name="Strasser K."/>
            <person name="McDonnell E."/>
            <person name="Barry K."/>
            <person name="Clum A."/>
            <person name="Chen C."/>
            <person name="Nolan M."/>
            <person name="Sandor L."/>
            <person name="Kuo A."/>
            <person name="Lipzen A."/>
            <person name="Hainaut M."/>
            <person name="Drula E."/>
            <person name="Tsang A."/>
            <person name="Magnuson J.K."/>
            <person name="Henrissat B."/>
            <person name="Wiebenga A."/>
            <person name="Simmons B.A."/>
            <person name="Makela M.R."/>
            <person name="De vries R.P."/>
            <person name="Grigoriev I.V."/>
            <person name="Mortensen U.H."/>
            <person name="Baker S.E."/>
            <person name="Andersen M.R."/>
        </authorList>
    </citation>
    <scope>NUCLEOTIDE SEQUENCE [LARGE SCALE GENOMIC DNA]</scope>
    <source>
        <strain evidence="2 3">ATCC 13157</strain>
    </source>
</reference>
<protein>
    <submittedName>
        <fullName evidence="2">Uncharacterized protein</fullName>
    </submittedName>
</protein>
<dbReference type="EMBL" id="KZ851846">
    <property type="protein sequence ID" value="RDK46297.1"/>
    <property type="molecule type" value="Genomic_DNA"/>
</dbReference>
<keyword evidence="3" id="KW-1185">Reference proteome</keyword>